<keyword evidence="1" id="KW-0449">Lipoprotein</keyword>
<dbReference type="Proteomes" id="UP000009026">
    <property type="component" value="Chromosome"/>
</dbReference>
<dbReference type="Pfam" id="PF11617">
    <property type="entry name" value="Cu-binding_MopE"/>
    <property type="match status" value="3"/>
</dbReference>
<sequence length="709" mass="74643">MSRLLSLCLAWVLTACTVPSIEELHPCDIASITGAQVDAVLGDKATCRAIRVTIRSAGFVPGCVSVKVRDERRPVELSTFVTRTRDVLVIGVLPPKDWSPDLQVEAIAYEQSCESGLSVVSATSRAPLKSNEPVDVTLSLQATDADGDGYVSVFTGGTDCNDNNAAIHPGAAELCNDVDDNCNGISDQVELSLGQSCTMGVDCPGIRACGQDGGVICNAPDAVYAYPDRDQDGRGDMHAEPLAFCAGIGAGYVLGPADDCDDTNPSIRPGAPELCNGVDDNCDGAIDETFPQLGAACEVAGQCPGTQVCDTSQTGTTCQATVPVSTWSLDEDGDGFGGGLAVQACTSPGPGFVDRDGDCNDGNPFTYPGAPEICDGLDNNCDGSPDGPGVCPEAGASFVPRLVGAPERQWRSIFTETPGDVTVVGNMGGVAVLTPGSTTFQLSPAGSGCGNDNPGYNAVWVDMADLGRGYMGSSASGLLRFFVRSEDTCTQAHQLNNVVQGLVGFRHNGALEIHGVTSTFSGNQGLTFLWNGGNGAGSLTTWFSTVAPLYDVHGRSRTALFAVGGYDTGNNRARIYRYTSDSSPWQTEDVQNSIPTLGRLQGVWVVNDKLAFAVGDFYSGTNSVVRWDGNTWSRMPFPDTHNESLTSVIAFGANSVYITAQSGRVYRYNGTQWQIIHEDTSARFRDIAGTSPADLWIAGDNGQIFHWPQ</sequence>
<dbReference type="PROSITE" id="PS51257">
    <property type="entry name" value="PROKAR_LIPOPROTEIN"/>
    <property type="match status" value="1"/>
</dbReference>
<dbReference type="AlphaFoldDB" id="A0A0H4XH98"/>
<proteinExistence type="predicted"/>
<accession>A0A0H4XH98</accession>
<dbReference type="SUPFAM" id="SSF63829">
    <property type="entry name" value="Calcium-dependent phosphotriesterase"/>
    <property type="match status" value="1"/>
</dbReference>
<dbReference type="KEGG" id="mym:A176_004489"/>
<evidence type="ECO:0000313" key="1">
    <source>
        <dbReference type="EMBL" id="AKQ67577.1"/>
    </source>
</evidence>
<name>A0A0H4XH98_9BACT</name>
<dbReference type="EMBL" id="CP012109">
    <property type="protein sequence ID" value="AKQ67577.1"/>
    <property type="molecule type" value="Genomic_DNA"/>
</dbReference>
<evidence type="ECO:0000313" key="2">
    <source>
        <dbReference type="Proteomes" id="UP000009026"/>
    </source>
</evidence>
<keyword evidence="2" id="KW-1185">Reference proteome</keyword>
<dbReference type="STRING" id="1297742.A176_004489"/>
<dbReference type="OrthoDB" id="5483347at2"/>
<dbReference type="RefSeq" id="WP_002639052.1">
    <property type="nucleotide sequence ID" value="NZ_CP012109.1"/>
</dbReference>
<reference evidence="1 2" key="1">
    <citation type="journal article" date="2016" name="PLoS ONE">
        <title>Complete Genome Sequence and Comparative Genomics of a Novel Myxobacterium Myxococcus hansupus.</title>
        <authorList>
            <person name="Sharma G."/>
            <person name="Narwani T."/>
            <person name="Subramanian S."/>
        </authorList>
    </citation>
    <scope>NUCLEOTIDE SEQUENCE [LARGE SCALE GENOMIC DNA]</scope>
    <source>
        <strain evidence="2">mixupus</strain>
    </source>
</reference>
<protein>
    <submittedName>
        <fullName evidence="1">Putative lipoprotein</fullName>
    </submittedName>
</protein>
<organism evidence="1 2">
    <name type="scientific">Pseudomyxococcus hansupus</name>
    <dbReference type="NCBI Taxonomy" id="1297742"/>
    <lineage>
        <taxon>Bacteria</taxon>
        <taxon>Pseudomonadati</taxon>
        <taxon>Myxococcota</taxon>
        <taxon>Myxococcia</taxon>
        <taxon>Myxococcales</taxon>
        <taxon>Cystobacterineae</taxon>
        <taxon>Myxococcaceae</taxon>
        <taxon>Pseudomyxococcus</taxon>
    </lineage>
</organism>
<dbReference type="eggNOG" id="COG4447">
    <property type="taxonomic scope" value="Bacteria"/>
</dbReference>
<gene>
    <name evidence="1" type="ORF">A176_004489</name>
</gene>
<dbReference type="PATRIC" id="fig|1297742.4.peg.4531"/>
<dbReference type="InterPro" id="IPR021655">
    <property type="entry name" value="Put_metal-bd"/>
</dbReference>